<reference evidence="3" key="1">
    <citation type="submission" date="2022-01" db="EMBL/GenBank/DDBJ databases">
        <title>Genome Sequence Resource for Two Populations of Ditylenchus destructor, the Migratory Endoparasitic Phytonematode.</title>
        <authorList>
            <person name="Zhang H."/>
            <person name="Lin R."/>
            <person name="Xie B."/>
        </authorList>
    </citation>
    <scope>NUCLEOTIDE SEQUENCE</scope>
    <source>
        <strain evidence="3">BazhouSP</strain>
    </source>
</reference>
<gene>
    <name evidence="3" type="ORF">DdX_12555</name>
</gene>
<accession>A0AAD4MXH0</accession>
<dbReference type="InterPro" id="IPR013087">
    <property type="entry name" value="Znf_C2H2_type"/>
</dbReference>
<dbReference type="SUPFAM" id="SSF57667">
    <property type="entry name" value="beta-beta-alpha zinc fingers"/>
    <property type="match status" value="1"/>
</dbReference>
<name>A0AAD4MXH0_9BILA</name>
<proteinExistence type="predicted"/>
<feature type="compositionally biased region" description="Low complexity" evidence="1">
    <location>
        <begin position="131"/>
        <end position="141"/>
    </location>
</feature>
<evidence type="ECO:0000313" key="4">
    <source>
        <dbReference type="Proteomes" id="UP001201812"/>
    </source>
</evidence>
<feature type="compositionally biased region" description="Polar residues" evidence="1">
    <location>
        <begin position="144"/>
        <end position="154"/>
    </location>
</feature>
<sequence>MSSPPTHTNIFQQSNSNLYAAHLHFLSMIQNQANTNATPPLPGIFDATQNAQGPTPNFGIQNFPDQLALQNASLMNAIAESQIAQLLSPQHNLNSPHSGMSSVDSDKSTHNFHDTSKNSSPALHSLFPAAGGLFQQQFNGNGSMGTSTAANGHSNDSRPRPNRIETDSERPYDSSSAPIAALPLHLPLTNTDSTGSSNASTHSNTTTHGGDLLVPSNDKEGWCRNKKYIQIVKKGYRCIVCNKVYGRYNSVSYHVTIYHRNPPIKCEEDGCQFTTREARYIHFHKYYRHQIPLPASIDLASRKCPMSKCKHVSKSPAMLEKHIHRHVTDCLKDGVYRCASDAGAIPNSQPSTPGSPHLQNVGSPLPSPSGPCAFECGSHEEMFEHLRSSHGEPVGPGLAALGIGGHDLGLLSMMSPKEGPTPPDPVHCLGETVPGEPEESKRSVRKNLGPASFRCELCAYRGRTLTNLEQHKSFKHSSEMFNVNHSVNGMMVKGLSGLADSNTDMEVDSNQVQARLPLQNHTPCGLFPGPHNLQQAMLQSAALASLLANPQFPMLLAQNMPPPPPITLPGNLPSIFNAVGGPQMNGMGGPQMQLAEMWQMLANAQMIAAPGQFQSGSP</sequence>
<feature type="compositionally biased region" description="Basic and acidic residues" evidence="1">
    <location>
        <begin position="104"/>
        <end position="116"/>
    </location>
</feature>
<feature type="compositionally biased region" description="Basic and acidic residues" evidence="1">
    <location>
        <begin position="155"/>
        <end position="172"/>
    </location>
</feature>
<comment type="caution">
    <text evidence="3">The sequence shown here is derived from an EMBL/GenBank/DDBJ whole genome shotgun (WGS) entry which is preliminary data.</text>
</comment>
<feature type="compositionally biased region" description="Low complexity" evidence="1">
    <location>
        <begin position="174"/>
        <end position="210"/>
    </location>
</feature>
<keyword evidence="4" id="KW-1185">Reference proteome</keyword>
<dbReference type="AlphaFoldDB" id="A0AAD4MXH0"/>
<feature type="region of interest" description="Disordered" evidence="1">
    <location>
        <begin position="90"/>
        <end position="213"/>
    </location>
</feature>
<evidence type="ECO:0000313" key="3">
    <source>
        <dbReference type="EMBL" id="KAI1707179.1"/>
    </source>
</evidence>
<protein>
    <recommendedName>
        <fullName evidence="2">C2H2-type domain-containing protein</fullName>
    </recommendedName>
</protein>
<dbReference type="PROSITE" id="PS00028">
    <property type="entry name" value="ZINC_FINGER_C2H2_1"/>
    <property type="match status" value="1"/>
</dbReference>
<evidence type="ECO:0000259" key="2">
    <source>
        <dbReference type="PROSITE" id="PS00028"/>
    </source>
</evidence>
<dbReference type="EMBL" id="JAKKPZ010000042">
    <property type="protein sequence ID" value="KAI1707179.1"/>
    <property type="molecule type" value="Genomic_DNA"/>
</dbReference>
<evidence type="ECO:0000256" key="1">
    <source>
        <dbReference type="SAM" id="MobiDB-lite"/>
    </source>
</evidence>
<feature type="compositionally biased region" description="Polar residues" evidence="1">
    <location>
        <begin position="90"/>
        <end position="103"/>
    </location>
</feature>
<dbReference type="Proteomes" id="UP001201812">
    <property type="component" value="Unassembled WGS sequence"/>
</dbReference>
<feature type="domain" description="C2H2-type" evidence="2">
    <location>
        <begin position="238"/>
        <end position="259"/>
    </location>
</feature>
<dbReference type="SMART" id="SM00355">
    <property type="entry name" value="ZnF_C2H2"/>
    <property type="match status" value="4"/>
</dbReference>
<feature type="region of interest" description="Disordered" evidence="1">
    <location>
        <begin position="342"/>
        <end position="364"/>
    </location>
</feature>
<organism evidence="3 4">
    <name type="scientific">Ditylenchus destructor</name>
    <dbReference type="NCBI Taxonomy" id="166010"/>
    <lineage>
        <taxon>Eukaryota</taxon>
        <taxon>Metazoa</taxon>
        <taxon>Ecdysozoa</taxon>
        <taxon>Nematoda</taxon>
        <taxon>Chromadorea</taxon>
        <taxon>Rhabditida</taxon>
        <taxon>Tylenchina</taxon>
        <taxon>Tylenchomorpha</taxon>
        <taxon>Sphaerularioidea</taxon>
        <taxon>Anguinidae</taxon>
        <taxon>Anguininae</taxon>
        <taxon>Ditylenchus</taxon>
    </lineage>
</organism>
<feature type="compositionally biased region" description="Polar residues" evidence="1">
    <location>
        <begin position="346"/>
        <end position="362"/>
    </location>
</feature>
<dbReference type="InterPro" id="IPR036236">
    <property type="entry name" value="Znf_C2H2_sf"/>
</dbReference>